<dbReference type="Gene3D" id="3.30.70.920">
    <property type="match status" value="1"/>
</dbReference>
<dbReference type="STRING" id="1237149.C900_05665"/>
<proteinExistence type="predicted"/>
<dbReference type="AlphaFoldDB" id="L8JNL4"/>
<dbReference type="InterPro" id="IPR000485">
    <property type="entry name" value="AsnC-type_HTH_dom"/>
</dbReference>
<dbReference type="PRINTS" id="PR00033">
    <property type="entry name" value="HTHASNC"/>
</dbReference>
<dbReference type="CDD" id="cd00090">
    <property type="entry name" value="HTH_ARSR"/>
    <property type="match status" value="1"/>
</dbReference>
<dbReference type="eggNOG" id="COG1522">
    <property type="taxonomic scope" value="Bacteria"/>
</dbReference>
<evidence type="ECO:0000256" key="3">
    <source>
        <dbReference type="ARBA" id="ARBA00023163"/>
    </source>
</evidence>
<dbReference type="Pfam" id="PF01037">
    <property type="entry name" value="AsnC_trans_reg"/>
    <property type="match status" value="1"/>
</dbReference>
<dbReference type="InterPro" id="IPR011991">
    <property type="entry name" value="ArsR-like_HTH"/>
</dbReference>
<dbReference type="InterPro" id="IPR036388">
    <property type="entry name" value="WH-like_DNA-bd_sf"/>
</dbReference>
<dbReference type="EMBL" id="AMZN01000087">
    <property type="protein sequence ID" value="ELR68972.1"/>
    <property type="molecule type" value="Genomic_DNA"/>
</dbReference>
<dbReference type="GO" id="GO:0043200">
    <property type="term" value="P:response to amino acid"/>
    <property type="evidence" value="ECO:0007669"/>
    <property type="project" value="TreeGrafter"/>
</dbReference>
<comment type="caution">
    <text evidence="5">The sequence shown here is derived from an EMBL/GenBank/DDBJ whole genome shotgun (WGS) entry which is preliminary data.</text>
</comment>
<dbReference type="Pfam" id="PF13412">
    <property type="entry name" value="HTH_24"/>
    <property type="match status" value="1"/>
</dbReference>
<dbReference type="PANTHER" id="PTHR30154">
    <property type="entry name" value="LEUCINE-RESPONSIVE REGULATORY PROTEIN"/>
    <property type="match status" value="1"/>
</dbReference>
<name>L8JNL4_9BACT</name>
<keyword evidence="1" id="KW-0805">Transcription regulation</keyword>
<dbReference type="SUPFAM" id="SSF46785">
    <property type="entry name" value="Winged helix' DNA-binding domain"/>
    <property type="match status" value="1"/>
</dbReference>
<keyword evidence="3" id="KW-0804">Transcription</keyword>
<evidence type="ECO:0000256" key="1">
    <source>
        <dbReference type="ARBA" id="ARBA00023015"/>
    </source>
</evidence>
<feature type="domain" description="HTH asnC-type" evidence="4">
    <location>
        <begin position="7"/>
        <end position="68"/>
    </location>
</feature>
<dbReference type="InterPro" id="IPR036390">
    <property type="entry name" value="WH_DNA-bd_sf"/>
</dbReference>
<dbReference type="Gene3D" id="1.10.10.10">
    <property type="entry name" value="Winged helix-like DNA-binding domain superfamily/Winged helix DNA-binding domain"/>
    <property type="match status" value="1"/>
</dbReference>
<dbReference type="GO" id="GO:0043565">
    <property type="term" value="F:sequence-specific DNA binding"/>
    <property type="evidence" value="ECO:0007669"/>
    <property type="project" value="InterPro"/>
</dbReference>
<keyword evidence="2" id="KW-0238">DNA-binding</keyword>
<sequence>MAANYEIDNIDLKILEILLKNAKKPYTEVAKQVFVSGGTVHVRMKKLEDMGIVEGTTLKLDYSKLGYDITAFIGIFLSKSALYDEVIAELKQIPEIINVHYTTGNYSMFAKIHCKDTQHLKDLLHDKIQRVEGIVRTDTMISLEESINRSIQLDPKNH</sequence>
<dbReference type="GO" id="GO:0006355">
    <property type="term" value="P:regulation of DNA-templated transcription"/>
    <property type="evidence" value="ECO:0007669"/>
    <property type="project" value="UniProtKB-ARBA"/>
</dbReference>
<gene>
    <name evidence="5" type="ORF">C900_05665</name>
</gene>
<evidence type="ECO:0000256" key="2">
    <source>
        <dbReference type="ARBA" id="ARBA00023125"/>
    </source>
</evidence>
<evidence type="ECO:0000313" key="6">
    <source>
        <dbReference type="Proteomes" id="UP000011135"/>
    </source>
</evidence>
<accession>L8JNL4</accession>
<dbReference type="PATRIC" id="fig|1237149.3.peg.5046"/>
<dbReference type="Proteomes" id="UP000011135">
    <property type="component" value="Unassembled WGS sequence"/>
</dbReference>
<evidence type="ECO:0000259" key="4">
    <source>
        <dbReference type="PROSITE" id="PS50956"/>
    </source>
</evidence>
<dbReference type="RefSeq" id="WP_009582773.1">
    <property type="nucleotide sequence ID" value="NZ_AMZN01000087.1"/>
</dbReference>
<keyword evidence="6" id="KW-1185">Reference proteome</keyword>
<dbReference type="InterPro" id="IPR011008">
    <property type="entry name" value="Dimeric_a/b-barrel"/>
</dbReference>
<dbReference type="SMART" id="SM00344">
    <property type="entry name" value="HTH_ASNC"/>
    <property type="match status" value="1"/>
</dbReference>
<evidence type="ECO:0000313" key="5">
    <source>
        <dbReference type="EMBL" id="ELR68972.1"/>
    </source>
</evidence>
<dbReference type="InterPro" id="IPR019888">
    <property type="entry name" value="Tscrpt_reg_AsnC-like"/>
</dbReference>
<protein>
    <submittedName>
        <fullName evidence="5">Transcriptional regulator AsnC</fullName>
    </submittedName>
</protein>
<organism evidence="5 6">
    <name type="scientific">Fulvivirga imtechensis AK7</name>
    <dbReference type="NCBI Taxonomy" id="1237149"/>
    <lineage>
        <taxon>Bacteria</taxon>
        <taxon>Pseudomonadati</taxon>
        <taxon>Bacteroidota</taxon>
        <taxon>Cytophagia</taxon>
        <taxon>Cytophagales</taxon>
        <taxon>Fulvivirgaceae</taxon>
        <taxon>Fulvivirga</taxon>
    </lineage>
</organism>
<dbReference type="SUPFAM" id="SSF54909">
    <property type="entry name" value="Dimeric alpha+beta barrel"/>
    <property type="match status" value="1"/>
</dbReference>
<dbReference type="OrthoDB" id="1094536at2"/>
<dbReference type="PROSITE" id="PS50956">
    <property type="entry name" value="HTH_ASNC_2"/>
    <property type="match status" value="1"/>
</dbReference>
<dbReference type="PANTHER" id="PTHR30154:SF34">
    <property type="entry name" value="TRANSCRIPTIONAL REGULATOR AZLB"/>
    <property type="match status" value="1"/>
</dbReference>
<dbReference type="InterPro" id="IPR019887">
    <property type="entry name" value="Tscrpt_reg_AsnC/Lrp_C"/>
</dbReference>
<reference evidence="5 6" key="1">
    <citation type="submission" date="2012-12" db="EMBL/GenBank/DDBJ databases">
        <title>Genome assembly of Fulvivirga imtechensis AK7.</title>
        <authorList>
            <person name="Nupur N."/>
            <person name="Khatri I."/>
            <person name="Kumar R."/>
            <person name="Subramanian S."/>
            <person name="Pinnaka A."/>
        </authorList>
    </citation>
    <scope>NUCLEOTIDE SEQUENCE [LARGE SCALE GENOMIC DNA]</scope>
    <source>
        <strain evidence="5 6">AK7</strain>
    </source>
</reference>
<dbReference type="GO" id="GO:0005829">
    <property type="term" value="C:cytosol"/>
    <property type="evidence" value="ECO:0007669"/>
    <property type="project" value="TreeGrafter"/>
</dbReference>